<dbReference type="InterPro" id="IPR036217">
    <property type="entry name" value="MethylDNA_cys_MeTrfase_DNAb"/>
</dbReference>
<comment type="caution">
    <text evidence="10">The sequence shown here is derived from an EMBL/GenBank/DDBJ whole genome shotgun (WGS) entry which is preliminary data.</text>
</comment>
<dbReference type="SUPFAM" id="SSF46767">
    <property type="entry name" value="Methylated DNA-protein cysteine methyltransferase, C-terminal domain"/>
    <property type="match status" value="1"/>
</dbReference>
<dbReference type="PANTHER" id="PTHR10815">
    <property type="entry name" value="METHYLATED-DNA--PROTEIN-CYSTEINE METHYLTRANSFERASE"/>
    <property type="match status" value="1"/>
</dbReference>
<evidence type="ECO:0000256" key="6">
    <source>
        <dbReference type="ARBA" id="ARBA00023204"/>
    </source>
</evidence>
<dbReference type="CDD" id="cd06445">
    <property type="entry name" value="ATase"/>
    <property type="match status" value="1"/>
</dbReference>
<dbReference type="InterPro" id="IPR001497">
    <property type="entry name" value="MethylDNA_cys_MeTrfase_AS"/>
</dbReference>
<keyword evidence="4 8" id="KW-0808">Transferase</keyword>
<comment type="function">
    <text evidence="8">Involved in the cellular defense against the biological effects of O6-methylguanine (O6-MeG) and O4-methylthymine (O4-MeT) in DNA. Repairs the methylated nucleobase in DNA by stoichiometrically transferring the methyl group to a cysteine residue in the enzyme. This is a suicide reaction: the enzyme is irreversibly inactivated.</text>
</comment>
<protein>
    <recommendedName>
        <fullName evidence="8">Methylated-DNA--protein-cysteine methyltransferase</fullName>
        <ecNumber evidence="8">2.1.1.63</ecNumber>
    </recommendedName>
    <alternativeName>
        <fullName evidence="8">6-O-methylguanine-DNA methyltransferase</fullName>
        <shortName evidence="8">MGMT</shortName>
    </alternativeName>
    <alternativeName>
        <fullName evidence="8">O-6-methylguanine-DNA-alkyltransferase</fullName>
    </alternativeName>
</protein>
<evidence type="ECO:0000256" key="2">
    <source>
        <dbReference type="ARBA" id="ARBA00022490"/>
    </source>
</evidence>
<evidence type="ECO:0000256" key="5">
    <source>
        <dbReference type="ARBA" id="ARBA00022763"/>
    </source>
</evidence>
<keyword evidence="2 8" id="KW-0963">Cytoplasm</keyword>
<evidence type="ECO:0000256" key="7">
    <source>
        <dbReference type="ARBA" id="ARBA00049348"/>
    </source>
</evidence>
<comment type="similarity">
    <text evidence="8">Belongs to the MGMT family.</text>
</comment>
<dbReference type="EC" id="2.1.1.63" evidence="8"/>
<sequence length="176" mass="19053">MRPERLTLERLATPIGEALVVTDEAGRLRAFNWRDYEARMLAWIGRHYPKTPLAEGRCAGPVRQALLAYFAGDASALDGVAWVASGTPFQLKVWETLCTIPRGETLSYAQLAERIGRPTAVRAVGLANGANPISLVVPCHRVIGADGSLTGYGGGLPRKRWLLAHEGASFKEQMAA</sequence>
<dbReference type="HAMAP" id="MF_00772">
    <property type="entry name" value="OGT"/>
    <property type="match status" value="1"/>
</dbReference>
<dbReference type="OrthoDB" id="9802228at2"/>
<accession>A0A328APP9</accession>
<dbReference type="AlphaFoldDB" id="A0A328APP9"/>
<evidence type="ECO:0000256" key="8">
    <source>
        <dbReference type="HAMAP-Rule" id="MF_00772"/>
    </source>
</evidence>
<dbReference type="FunFam" id="1.10.10.10:FF:000337">
    <property type="entry name" value="Methylated-DNA--protein-cysteine methyltransferase"/>
    <property type="match status" value="1"/>
</dbReference>
<organism evidence="10 11">
    <name type="scientific">Phenylobacterium soli</name>
    <dbReference type="NCBI Taxonomy" id="2170551"/>
    <lineage>
        <taxon>Bacteria</taxon>
        <taxon>Pseudomonadati</taxon>
        <taxon>Pseudomonadota</taxon>
        <taxon>Alphaproteobacteria</taxon>
        <taxon>Caulobacterales</taxon>
        <taxon>Caulobacteraceae</taxon>
        <taxon>Phenylobacterium</taxon>
    </lineage>
</organism>
<dbReference type="EMBL" id="QFYQ01000001">
    <property type="protein sequence ID" value="RAK56291.1"/>
    <property type="molecule type" value="Genomic_DNA"/>
</dbReference>
<dbReference type="Pfam" id="PF01035">
    <property type="entry name" value="DNA_binding_1"/>
    <property type="match status" value="1"/>
</dbReference>
<dbReference type="GO" id="GO:0032259">
    <property type="term" value="P:methylation"/>
    <property type="evidence" value="ECO:0007669"/>
    <property type="project" value="UniProtKB-KW"/>
</dbReference>
<evidence type="ECO:0000256" key="4">
    <source>
        <dbReference type="ARBA" id="ARBA00022679"/>
    </source>
</evidence>
<dbReference type="Gene3D" id="1.10.10.10">
    <property type="entry name" value="Winged helix-like DNA-binding domain superfamily/Winged helix DNA-binding domain"/>
    <property type="match status" value="1"/>
</dbReference>
<comment type="miscellaneous">
    <text evidence="8">This enzyme catalyzes only one turnover and therefore is not strictly catalytic. According to one definition, an enzyme is a biocatalyst that acts repeatedly and over many reaction cycles.</text>
</comment>
<gene>
    <name evidence="10" type="ORF">DJ017_09635</name>
</gene>
<evidence type="ECO:0000256" key="3">
    <source>
        <dbReference type="ARBA" id="ARBA00022603"/>
    </source>
</evidence>
<dbReference type="PANTHER" id="PTHR10815:SF5">
    <property type="entry name" value="METHYLATED-DNA--PROTEIN-CYSTEINE METHYLTRANSFERASE"/>
    <property type="match status" value="1"/>
</dbReference>
<dbReference type="Proteomes" id="UP000249254">
    <property type="component" value="Unassembled WGS sequence"/>
</dbReference>
<comment type="catalytic activity">
    <reaction evidence="1 8">
        <text>a 4-O-methyl-thymidine in DNA + L-cysteinyl-[protein] = a thymidine in DNA + S-methyl-L-cysteinyl-[protein]</text>
        <dbReference type="Rhea" id="RHEA:53428"/>
        <dbReference type="Rhea" id="RHEA-COMP:10131"/>
        <dbReference type="Rhea" id="RHEA-COMP:10132"/>
        <dbReference type="Rhea" id="RHEA-COMP:13555"/>
        <dbReference type="Rhea" id="RHEA-COMP:13556"/>
        <dbReference type="ChEBI" id="CHEBI:29950"/>
        <dbReference type="ChEBI" id="CHEBI:82612"/>
        <dbReference type="ChEBI" id="CHEBI:137386"/>
        <dbReference type="ChEBI" id="CHEBI:137387"/>
        <dbReference type="EC" id="2.1.1.63"/>
    </reaction>
</comment>
<dbReference type="RefSeq" id="WP_111530038.1">
    <property type="nucleotide sequence ID" value="NZ_JBHRSG010000004.1"/>
</dbReference>
<dbReference type="PROSITE" id="PS00374">
    <property type="entry name" value="MGMT"/>
    <property type="match status" value="1"/>
</dbReference>
<reference evidence="11" key="1">
    <citation type="submission" date="2018-05" db="EMBL/GenBank/DDBJ databases">
        <authorList>
            <person name="Li X."/>
        </authorList>
    </citation>
    <scope>NUCLEOTIDE SEQUENCE [LARGE SCALE GENOMIC DNA]</scope>
    <source>
        <strain evidence="11">LX32</strain>
    </source>
</reference>
<proteinExistence type="inferred from homology"/>
<evidence type="ECO:0000256" key="1">
    <source>
        <dbReference type="ARBA" id="ARBA00001286"/>
    </source>
</evidence>
<dbReference type="GO" id="GO:0006307">
    <property type="term" value="P:DNA alkylation repair"/>
    <property type="evidence" value="ECO:0007669"/>
    <property type="project" value="UniProtKB-UniRule"/>
</dbReference>
<dbReference type="GO" id="GO:0003908">
    <property type="term" value="F:methylated-DNA-[protein]-cysteine S-methyltransferase activity"/>
    <property type="evidence" value="ECO:0007669"/>
    <property type="project" value="UniProtKB-UniRule"/>
</dbReference>
<dbReference type="GO" id="GO:0005737">
    <property type="term" value="C:cytoplasm"/>
    <property type="evidence" value="ECO:0007669"/>
    <property type="project" value="UniProtKB-SubCell"/>
</dbReference>
<feature type="domain" description="Methylated-DNA-[protein]-cysteine S-methyltransferase DNA binding" evidence="9">
    <location>
        <begin position="88"/>
        <end position="168"/>
    </location>
</feature>
<keyword evidence="11" id="KW-1185">Reference proteome</keyword>
<dbReference type="NCBIfam" id="TIGR00589">
    <property type="entry name" value="ogt"/>
    <property type="match status" value="1"/>
</dbReference>
<keyword evidence="3 8" id="KW-0489">Methyltransferase</keyword>
<name>A0A328APP9_9CAUL</name>
<comment type="catalytic activity">
    <reaction evidence="7 8">
        <text>a 6-O-methyl-2'-deoxyguanosine in DNA + L-cysteinyl-[protein] = S-methyl-L-cysteinyl-[protein] + a 2'-deoxyguanosine in DNA</text>
        <dbReference type="Rhea" id="RHEA:24000"/>
        <dbReference type="Rhea" id="RHEA-COMP:10131"/>
        <dbReference type="Rhea" id="RHEA-COMP:10132"/>
        <dbReference type="Rhea" id="RHEA-COMP:11367"/>
        <dbReference type="Rhea" id="RHEA-COMP:11368"/>
        <dbReference type="ChEBI" id="CHEBI:29950"/>
        <dbReference type="ChEBI" id="CHEBI:82612"/>
        <dbReference type="ChEBI" id="CHEBI:85445"/>
        <dbReference type="ChEBI" id="CHEBI:85448"/>
        <dbReference type="EC" id="2.1.1.63"/>
    </reaction>
</comment>
<evidence type="ECO:0000313" key="10">
    <source>
        <dbReference type="EMBL" id="RAK56291.1"/>
    </source>
</evidence>
<dbReference type="InterPro" id="IPR036388">
    <property type="entry name" value="WH-like_DNA-bd_sf"/>
</dbReference>
<evidence type="ECO:0000313" key="11">
    <source>
        <dbReference type="Proteomes" id="UP000249254"/>
    </source>
</evidence>
<dbReference type="InterPro" id="IPR023546">
    <property type="entry name" value="MGMT"/>
</dbReference>
<evidence type="ECO:0000259" key="9">
    <source>
        <dbReference type="Pfam" id="PF01035"/>
    </source>
</evidence>
<dbReference type="InterPro" id="IPR014048">
    <property type="entry name" value="MethylDNA_cys_MeTrfase_DNA-bd"/>
</dbReference>
<feature type="active site" description="Nucleophile; methyl group acceptor" evidence="8">
    <location>
        <position position="139"/>
    </location>
</feature>
<comment type="subcellular location">
    <subcellularLocation>
        <location evidence="8">Cytoplasm</location>
    </subcellularLocation>
</comment>
<keyword evidence="5 8" id="KW-0227">DNA damage</keyword>
<keyword evidence="6 8" id="KW-0234">DNA repair</keyword>